<protein>
    <submittedName>
        <fullName evidence="1">Uncharacterized protein</fullName>
    </submittedName>
</protein>
<gene>
    <name evidence="1" type="ORF">M8445_17355</name>
</gene>
<proteinExistence type="predicted"/>
<name>A0ABY7V6M8_9DEIO</name>
<dbReference type="EMBL" id="CP115167">
    <property type="protein sequence ID" value="WDA60735.1"/>
    <property type="molecule type" value="Genomic_DNA"/>
</dbReference>
<sequence>MTLTDVLNPLAWREVGGTTYTLAGAVIGRKFPLMAVADRAEPVQRSEVRCVLATSSRACTSFIYYASLTAAWDAFQRATTPRGGAL</sequence>
<keyword evidence="2" id="KW-1185">Reference proteome</keyword>
<evidence type="ECO:0000313" key="1">
    <source>
        <dbReference type="EMBL" id="WDA60735.1"/>
    </source>
</evidence>
<geneLocation type="plasmid" evidence="1 2">
    <name>pDATS02</name>
</geneLocation>
<keyword evidence="1" id="KW-0614">Plasmid</keyword>
<organism evidence="1 2">
    <name type="scientific">Deinococcus aquaticus</name>
    <dbReference type="NCBI Taxonomy" id="328692"/>
    <lineage>
        <taxon>Bacteria</taxon>
        <taxon>Thermotogati</taxon>
        <taxon>Deinococcota</taxon>
        <taxon>Deinococci</taxon>
        <taxon>Deinococcales</taxon>
        <taxon>Deinococcaceae</taxon>
        <taxon>Deinococcus</taxon>
    </lineage>
</organism>
<dbReference type="Proteomes" id="UP001217044">
    <property type="component" value="Plasmid pDATS02"/>
</dbReference>
<reference evidence="1 2" key="1">
    <citation type="submission" date="2022-12" db="EMBL/GenBank/DDBJ databases">
        <title>Genome Sequence of Deinococcus aquaticus Type Strain PB314.</title>
        <authorList>
            <person name="Albert C."/>
            <person name="Hill J."/>
            <person name="Boren L."/>
            <person name="Scholz-Ng S."/>
            <person name="Fatema N."/>
            <person name="Grosso R."/>
            <person name="Soboslay E."/>
            <person name="Tuohy J."/>
        </authorList>
    </citation>
    <scope>NUCLEOTIDE SEQUENCE [LARGE SCALE GENOMIC DNA]</scope>
    <source>
        <strain evidence="1 2">PB-314</strain>
        <plasmid evidence="1 2">pDATS02</plasmid>
    </source>
</reference>
<dbReference type="RefSeq" id="WP_273991482.1">
    <property type="nucleotide sequence ID" value="NZ_BAABQT010000016.1"/>
</dbReference>
<accession>A0ABY7V6M8</accession>
<evidence type="ECO:0000313" key="2">
    <source>
        <dbReference type="Proteomes" id="UP001217044"/>
    </source>
</evidence>